<name>A0AAD6HBX7_9EURO</name>
<dbReference type="AlphaFoldDB" id="A0AAD6HBX7"/>
<dbReference type="PROSITE" id="PS50297">
    <property type="entry name" value="ANK_REP_REGION"/>
    <property type="match status" value="1"/>
</dbReference>
<keyword evidence="2 3" id="KW-0040">ANK repeat</keyword>
<dbReference type="Pfam" id="PF13637">
    <property type="entry name" value="Ank_4"/>
    <property type="match status" value="1"/>
</dbReference>
<dbReference type="InterPro" id="IPR050745">
    <property type="entry name" value="Multifunctional_regulatory"/>
</dbReference>
<dbReference type="PANTHER" id="PTHR24189">
    <property type="entry name" value="MYOTROPHIN"/>
    <property type="match status" value="1"/>
</dbReference>
<sequence>MLLEDGADVNMRLEGEWGGTALVSAASSGHFEIVKYLVEIGADVNILLGEKEGIHDNALNMERSRPRDKAPCHGYAIGMAAWAPGTELLEKILDAGADVNQPLGSEFWPSVLAIKIELREVDSVKFLVQQARADPDLPFKTGEYGNALEAACCFGYSLDHVYELVEALLMGGADVNMPVKNGRFGSALSAAAWSEDGHRIVKLLIKAGADVNMFLENRDFSTAIALVAAMPVPSWEWGRREMVTLLVEAGAELNPKGLVGKYGGALPAAALFGREETVQYLINAGADINHRFEDISYATALQAAQANLSEKDWEWVIMFHNRFVYRQRVVSLELKGDELEGASDEVELRSWFKRRKDRTACLLKENGAIA</sequence>
<comment type="caution">
    <text evidence="4">The sequence shown here is derived from an EMBL/GenBank/DDBJ whole genome shotgun (WGS) entry which is preliminary data.</text>
</comment>
<dbReference type="PROSITE" id="PS50088">
    <property type="entry name" value="ANK_REPEAT"/>
    <property type="match status" value="1"/>
</dbReference>
<dbReference type="SUPFAM" id="SSF48403">
    <property type="entry name" value="Ankyrin repeat"/>
    <property type="match status" value="1"/>
</dbReference>
<accession>A0AAD6HBX7</accession>
<dbReference type="Pfam" id="PF12796">
    <property type="entry name" value="Ank_2"/>
    <property type="match status" value="1"/>
</dbReference>
<dbReference type="Gene3D" id="1.25.40.20">
    <property type="entry name" value="Ankyrin repeat-containing domain"/>
    <property type="match status" value="1"/>
</dbReference>
<protein>
    <submittedName>
        <fullName evidence="4">Uncharacterized protein</fullName>
    </submittedName>
</protein>
<dbReference type="EMBL" id="JAQJAN010000020">
    <property type="protein sequence ID" value="KAJ5704053.1"/>
    <property type="molecule type" value="Genomic_DNA"/>
</dbReference>
<reference evidence="4" key="2">
    <citation type="submission" date="2023-01" db="EMBL/GenBank/DDBJ databases">
        <authorList>
            <person name="Petersen C."/>
        </authorList>
    </citation>
    <scope>NUCLEOTIDE SEQUENCE</scope>
    <source>
        <strain evidence="4">IBT 17514</strain>
    </source>
</reference>
<dbReference type="InterPro" id="IPR036770">
    <property type="entry name" value="Ankyrin_rpt-contain_sf"/>
</dbReference>
<dbReference type="PANTHER" id="PTHR24189:SF50">
    <property type="entry name" value="ANKYRIN REPEAT AND SOCS BOX PROTEIN 2"/>
    <property type="match status" value="1"/>
</dbReference>
<proteinExistence type="predicted"/>
<feature type="repeat" description="ANK" evidence="3">
    <location>
        <begin position="17"/>
        <end position="49"/>
    </location>
</feature>
<organism evidence="4 5">
    <name type="scientific">Penicillium malachiteum</name>
    <dbReference type="NCBI Taxonomy" id="1324776"/>
    <lineage>
        <taxon>Eukaryota</taxon>
        <taxon>Fungi</taxon>
        <taxon>Dikarya</taxon>
        <taxon>Ascomycota</taxon>
        <taxon>Pezizomycotina</taxon>
        <taxon>Eurotiomycetes</taxon>
        <taxon>Eurotiomycetidae</taxon>
        <taxon>Eurotiales</taxon>
        <taxon>Aspergillaceae</taxon>
        <taxon>Penicillium</taxon>
    </lineage>
</organism>
<gene>
    <name evidence="4" type="ORF">N7493_011191</name>
</gene>
<evidence type="ECO:0000256" key="2">
    <source>
        <dbReference type="ARBA" id="ARBA00023043"/>
    </source>
</evidence>
<keyword evidence="5" id="KW-1185">Reference proteome</keyword>
<evidence type="ECO:0000313" key="5">
    <source>
        <dbReference type="Proteomes" id="UP001215712"/>
    </source>
</evidence>
<dbReference type="Proteomes" id="UP001215712">
    <property type="component" value="Unassembled WGS sequence"/>
</dbReference>
<evidence type="ECO:0000256" key="1">
    <source>
        <dbReference type="ARBA" id="ARBA00022737"/>
    </source>
</evidence>
<dbReference type="PRINTS" id="PR01415">
    <property type="entry name" value="ANKYRIN"/>
</dbReference>
<reference evidence="4" key="1">
    <citation type="journal article" date="2023" name="IMA Fungus">
        <title>Comparative genomic study of the Penicillium genus elucidates a diverse pangenome and 15 lateral gene transfer events.</title>
        <authorList>
            <person name="Petersen C."/>
            <person name="Sorensen T."/>
            <person name="Nielsen M.R."/>
            <person name="Sondergaard T.E."/>
            <person name="Sorensen J.L."/>
            <person name="Fitzpatrick D.A."/>
            <person name="Frisvad J.C."/>
            <person name="Nielsen K.L."/>
        </authorList>
    </citation>
    <scope>NUCLEOTIDE SEQUENCE</scope>
    <source>
        <strain evidence="4">IBT 17514</strain>
    </source>
</reference>
<dbReference type="SMART" id="SM00248">
    <property type="entry name" value="ANK"/>
    <property type="match status" value="6"/>
</dbReference>
<keyword evidence="1" id="KW-0677">Repeat</keyword>
<evidence type="ECO:0000256" key="3">
    <source>
        <dbReference type="PROSITE-ProRule" id="PRU00023"/>
    </source>
</evidence>
<dbReference type="InterPro" id="IPR002110">
    <property type="entry name" value="Ankyrin_rpt"/>
</dbReference>
<evidence type="ECO:0000313" key="4">
    <source>
        <dbReference type="EMBL" id="KAJ5704053.1"/>
    </source>
</evidence>